<feature type="non-terminal residue" evidence="2">
    <location>
        <position position="1"/>
    </location>
</feature>
<evidence type="ECO:0000259" key="1">
    <source>
        <dbReference type="Pfam" id="PF08588"/>
    </source>
</evidence>
<dbReference type="InterPro" id="IPR013897">
    <property type="entry name" value="Duc1"/>
</dbReference>
<sequence length="428" mass="48476">LPPPARFARPKISPIVDVFIPLRPSTQLSSKPFLSPGLVGTAFGWLPYSLHPFSPVFHAAWWNAPRGGGADFIDQLDTSAVLDHEELVSPNYSKDRDFANWPWEQFFRKKKGPKAQKERANLSPYTPEIAMYEDLDVSTPKWQRYPQQQLPLPPPSSWQSKPIHCRFNFEHHDPSGTHPGGLPLNKLGASGFVPFETALFKGRMSFAVADLPASEVAEVFRGKKRRYRYIVIGTFKRRLPYSSVYTGQVISQIKSNRGTEWLMRSMRWMLRSLSPAMKETVDGAGNKVVMSPVAATAQRMAIGSKNDNSSSAAVHAGQECEEDITVLGSRFVGKKGVPLNSESRKKVMCGEEELKKHYYETDVEYTFEFYQHLFDPVTFHMNVVGMTTLDVASVLGNKPVRIVSKLLTEDEYLWDVEMWHERLLEQPP</sequence>
<protein>
    <recommendedName>
        <fullName evidence="1">Domain of unknown function at the cortex 1 domain-containing protein</fullName>
    </recommendedName>
</protein>
<keyword evidence="3" id="KW-1185">Reference proteome</keyword>
<organism evidence="2 3">
    <name type="scientific">Tetraparma gracilis</name>
    <dbReference type="NCBI Taxonomy" id="2962635"/>
    <lineage>
        <taxon>Eukaryota</taxon>
        <taxon>Sar</taxon>
        <taxon>Stramenopiles</taxon>
        <taxon>Ochrophyta</taxon>
        <taxon>Bolidophyceae</taxon>
        <taxon>Parmales</taxon>
        <taxon>Triparmaceae</taxon>
        <taxon>Tetraparma</taxon>
    </lineage>
</organism>
<evidence type="ECO:0000313" key="3">
    <source>
        <dbReference type="Proteomes" id="UP001165060"/>
    </source>
</evidence>
<reference evidence="2 3" key="1">
    <citation type="journal article" date="2023" name="Commun. Biol.">
        <title>Genome analysis of Parmales, the sister group of diatoms, reveals the evolutionary specialization of diatoms from phago-mixotrophs to photoautotrophs.</title>
        <authorList>
            <person name="Ban H."/>
            <person name="Sato S."/>
            <person name="Yoshikawa S."/>
            <person name="Yamada K."/>
            <person name="Nakamura Y."/>
            <person name="Ichinomiya M."/>
            <person name="Sato N."/>
            <person name="Blanc-Mathieu R."/>
            <person name="Endo H."/>
            <person name="Kuwata A."/>
            <person name="Ogata H."/>
        </authorList>
    </citation>
    <scope>NUCLEOTIDE SEQUENCE [LARGE SCALE GENOMIC DNA]</scope>
</reference>
<name>A0ABQ6N961_9STRA</name>
<dbReference type="Pfam" id="PF08588">
    <property type="entry name" value="Duc1"/>
    <property type="match status" value="1"/>
</dbReference>
<dbReference type="Proteomes" id="UP001165060">
    <property type="component" value="Unassembled WGS sequence"/>
</dbReference>
<proteinExistence type="predicted"/>
<comment type="caution">
    <text evidence="2">The sequence shown here is derived from an EMBL/GenBank/DDBJ whole genome shotgun (WGS) entry which is preliminary data.</text>
</comment>
<dbReference type="PANTHER" id="PTHR34826">
    <property type="entry name" value="UPF0590 PROTEIN C409.17C"/>
    <property type="match status" value="1"/>
</dbReference>
<feature type="domain" description="Domain of unknown function at the cortex 1" evidence="1">
    <location>
        <begin position="192"/>
        <end position="420"/>
    </location>
</feature>
<gene>
    <name evidence="2" type="ORF">TeGR_g7955</name>
</gene>
<evidence type="ECO:0000313" key="2">
    <source>
        <dbReference type="EMBL" id="GMI51494.1"/>
    </source>
</evidence>
<accession>A0ABQ6N961</accession>
<dbReference type="PANTHER" id="PTHR34826:SF2">
    <property type="entry name" value="UPF0590 PROTEIN C409.17C"/>
    <property type="match status" value="1"/>
</dbReference>
<dbReference type="EMBL" id="BRYB01006550">
    <property type="protein sequence ID" value="GMI51494.1"/>
    <property type="molecule type" value="Genomic_DNA"/>
</dbReference>